<dbReference type="Gene3D" id="3.30.70.100">
    <property type="match status" value="2"/>
</dbReference>
<evidence type="ECO:0000313" key="2">
    <source>
        <dbReference type="Proteomes" id="UP000076842"/>
    </source>
</evidence>
<proteinExistence type="predicted"/>
<dbReference type="SUPFAM" id="SSF54909">
    <property type="entry name" value="Dimeric alpha+beta barrel"/>
    <property type="match status" value="2"/>
</dbReference>
<keyword evidence="2" id="KW-1185">Reference proteome</keyword>
<dbReference type="AlphaFoldDB" id="A0A165CTF7"/>
<dbReference type="InterPro" id="IPR011008">
    <property type="entry name" value="Dimeric_a/b-barrel"/>
</dbReference>
<reference evidence="1 2" key="1">
    <citation type="journal article" date="2016" name="Mol. Biol. Evol.">
        <title>Comparative Genomics of Early-Diverging Mushroom-Forming Fungi Provides Insights into the Origins of Lignocellulose Decay Capabilities.</title>
        <authorList>
            <person name="Nagy L.G."/>
            <person name="Riley R."/>
            <person name="Tritt A."/>
            <person name="Adam C."/>
            <person name="Daum C."/>
            <person name="Floudas D."/>
            <person name="Sun H."/>
            <person name="Yadav J.S."/>
            <person name="Pangilinan J."/>
            <person name="Larsson K.H."/>
            <person name="Matsuura K."/>
            <person name="Barry K."/>
            <person name="Labutti K."/>
            <person name="Kuo R."/>
            <person name="Ohm R.A."/>
            <person name="Bhattacharya S.S."/>
            <person name="Shirouzu T."/>
            <person name="Yoshinaga Y."/>
            <person name="Martin F.M."/>
            <person name="Grigoriev I.V."/>
            <person name="Hibbett D.S."/>
        </authorList>
    </citation>
    <scope>NUCLEOTIDE SEQUENCE [LARGE SCALE GENOMIC DNA]</scope>
    <source>
        <strain evidence="1 2">HHB12733</strain>
    </source>
</reference>
<organism evidence="1 2">
    <name type="scientific">Calocera cornea HHB12733</name>
    <dbReference type="NCBI Taxonomy" id="1353952"/>
    <lineage>
        <taxon>Eukaryota</taxon>
        <taxon>Fungi</taxon>
        <taxon>Dikarya</taxon>
        <taxon>Basidiomycota</taxon>
        <taxon>Agaricomycotina</taxon>
        <taxon>Dacrymycetes</taxon>
        <taxon>Dacrymycetales</taxon>
        <taxon>Dacrymycetaceae</taxon>
        <taxon>Calocera</taxon>
    </lineage>
</organism>
<name>A0A165CTF7_9BASI</name>
<dbReference type="OrthoDB" id="3336897at2759"/>
<dbReference type="Proteomes" id="UP000076842">
    <property type="component" value="Unassembled WGS sequence"/>
</dbReference>
<gene>
    <name evidence="1" type="ORF">CALCODRAFT_503620</name>
</gene>
<evidence type="ECO:0000313" key="1">
    <source>
        <dbReference type="EMBL" id="KZT51366.1"/>
    </source>
</evidence>
<dbReference type="EMBL" id="KV424111">
    <property type="protein sequence ID" value="KZT51366.1"/>
    <property type="molecule type" value="Genomic_DNA"/>
</dbReference>
<dbReference type="InParanoid" id="A0A165CTF7"/>
<protein>
    <submittedName>
        <fullName evidence="1">Uncharacterized protein</fullName>
    </submittedName>
</protein>
<sequence length="219" mass="24428">MSLTPTPYLYEAITYHPNTEDREATIKKFVDGITLQSKNVRGFLGVAMEGNKQEVPGESVRLLVWESEEAITNFQKSPFFGQFQEICKGSTVGTSSIAHYRFFRALPRIPAVVEWVEIQLKADVKFADFYHAWDKALEGVRKALGCTGIEVGQQVEDPSRSLQVQGWESMENHITDFKKLEGFAQLMDGLTDVVNVYVEGGWKGCTAAHVLTTLPGYGA</sequence>
<accession>A0A165CTF7</accession>